<protein>
    <submittedName>
        <fullName evidence="8">U-box domain containing 5</fullName>
    </submittedName>
</protein>
<evidence type="ECO:0000313" key="8">
    <source>
        <dbReference type="Ensembl" id="ENSGMOP00000024685.1"/>
    </source>
</evidence>
<dbReference type="SUPFAM" id="SSF57850">
    <property type="entry name" value="RING/U-box"/>
    <property type="match status" value="2"/>
</dbReference>
<dbReference type="SMART" id="SM00184">
    <property type="entry name" value="RING"/>
    <property type="match status" value="1"/>
</dbReference>
<sequence length="689" mass="74926">MVINLCLPHFMTTVHCDKLCADGYDVTNLVSADPAVRRRGFKLEYFLRPPVQVTLNFGFQVELCRVDVELWPWGMDLGQACKRVEVSTCPDPVPPPSAPSQGQTQKGSSQKAGVRHSGADQTPATQQQGDRRTTSHPSHRYSCGRLAEEWSEQALDECQERSRPYRGSASSTATHKRQDHHHHQHHTNNHHHLHPPEQDFKMVGRTELREETRVCFSNPGFRARPPFPSPAPPAGPGPCLREELWSRGLLSLGAVRQLRVTLPFGGSASALGLKGLAVWGQPARCCPAAEVERLRGAQEAGERPPPRPTLFAASSDETPPPLPLAATCSSPSLPEEFLDPLTQEFMTLPLLLPSGVSVDHTTLEEFQKREATWGRPPNDPFTGVPFTATSKPLPNPHLKGRIDRFLLQTGAASREGALGRQGEGVEPQASRLLPAQVDGKSHDGPGREETLDLGTDNSIDAGRHGNGKRLLQITDNVSDEGKAEHEKDALNAQTKWSSDGACVSLAVRKDNHMAFSDKLPAPSSSSPLNMSVRSELEPKPKRKRTDSNSTPSSCSHEERLSSSLDEALLTVLQGRPSFASKPTTHTLQRPHPADEVPPDSSKHTHGTATAAPVLTDEKQCSACSGSLSLYSSSSLAVYRLSCGHLLCRTCLQGRCRPPNPANASANPSMVSCPTCRRPTPSGEITRVHH</sequence>
<dbReference type="RefSeq" id="XP_030213931.1">
    <property type="nucleotide sequence ID" value="XM_030358071.1"/>
</dbReference>
<dbReference type="InterPro" id="IPR017907">
    <property type="entry name" value="Znf_RING_CS"/>
</dbReference>
<name>A0A8C5A0I6_GADMO</name>
<dbReference type="SMART" id="SM00504">
    <property type="entry name" value="Ubox"/>
    <property type="match status" value="1"/>
</dbReference>
<dbReference type="Proteomes" id="UP000694546">
    <property type="component" value="Chromosome 6"/>
</dbReference>
<evidence type="ECO:0000256" key="5">
    <source>
        <dbReference type="SAM" id="MobiDB-lite"/>
    </source>
</evidence>
<dbReference type="AlphaFoldDB" id="A0A8C5A0I6"/>
<keyword evidence="2 4" id="KW-0863">Zinc-finger</keyword>
<dbReference type="OrthoDB" id="20295at2759"/>
<feature type="region of interest" description="Disordered" evidence="5">
    <location>
        <begin position="515"/>
        <end position="560"/>
    </location>
</feature>
<dbReference type="Gene3D" id="3.30.40.10">
    <property type="entry name" value="Zinc/RING finger domain, C3HC4 (zinc finger)"/>
    <property type="match status" value="2"/>
</dbReference>
<proteinExistence type="predicted"/>
<evidence type="ECO:0000256" key="4">
    <source>
        <dbReference type="PROSITE-ProRule" id="PRU00175"/>
    </source>
</evidence>
<dbReference type="CDD" id="cd16660">
    <property type="entry name" value="RING-Ubox_RNF37"/>
    <property type="match status" value="1"/>
</dbReference>
<keyword evidence="3" id="KW-0862">Zinc</keyword>
<dbReference type="PANTHER" id="PTHR13492:SF2">
    <property type="entry name" value="RING FINGER PROTEIN 37"/>
    <property type="match status" value="1"/>
</dbReference>
<dbReference type="GO" id="GO:0031625">
    <property type="term" value="F:ubiquitin protein ligase binding"/>
    <property type="evidence" value="ECO:0007669"/>
    <property type="project" value="TreeGrafter"/>
</dbReference>
<dbReference type="GO" id="GO:0000209">
    <property type="term" value="P:protein polyubiquitination"/>
    <property type="evidence" value="ECO:0007669"/>
    <property type="project" value="TreeGrafter"/>
</dbReference>
<feature type="region of interest" description="Disordered" evidence="5">
    <location>
        <begin position="415"/>
        <end position="468"/>
    </location>
</feature>
<feature type="compositionally biased region" description="Basic and acidic residues" evidence="5">
    <location>
        <begin position="296"/>
        <end position="305"/>
    </location>
</feature>
<dbReference type="InterPro" id="IPR039847">
    <property type="entry name" value="Ubox5"/>
</dbReference>
<dbReference type="PROSITE" id="PS51698">
    <property type="entry name" value="U_BOX"/>
    <property type="match status" value="1"/>
</dbReference>
<feature type="compositionally biased region" description="Low complexity" evidence="5">
    <location>
        <begin position="99"/>
        <end position="111"/>
    </location>
</feature>
<dbReference type="PANTHER" id="PTHR13492">
    <property type="entry name" value="RING FINGER PROTEIN 37"/>
    <property type="match status" value="1"/>
</dbReference>
<dbReference type="InterPro" id="IPR013083">
    <property type="entry name" value="Znf_RING/FYVE/PHD"/>
</dbReference>
<evidence type="ECO:0000259" key="6">
    <source>
        <dbReference type="PROSITE" id="PS50089"/>
    </source>
</evidence>
<organism evidence="8 9">
    <name type="scientific">Gadus morhua</name>
    <name type="common">Atlantic cod</name>
    <dbReference type="NCBI Taxonomy" id="8049"/>
    <lineage>
        <taxon>Eukaryota</taxon>
        <taxon>Metazoa</taxon>
        <taxon>Chordata</taxon>
        <taxon>Craniata</taxon>
        <taxon>Vertebrata</taxon>
        <taxon>Euteleostomi</taxon>
        <taxon>Actinopterygii</taxon>
        <taxon>Neopterygii</taxon>
        <taxon>Teleostei</taxon>
        <taxon>Neoteleostei</taxon>
        <taxon>Acanthomorphata</taxon>
        <taxon>Zeiogadaria</taxon>
        <taxon>Gadariae</taxon>
        <taxon>Gadiformes</taxon>
        <taxon>Gadoidei</taxon>
        <taxon>Gadidae</taxon>
        <taxon>Gadus</taxon>
    </lineage>
</organism>
<dbReference type="Pfam" id="PF04564">
    <property type="entry name" value="U-box"/>
    <property type="match status" value="1"/>
</dbReference>
<feature type="compositionally biased region" description="Polar residues" evidence="5">
    <location>
        <begin position="119"/>
        <end position="128"/>
    </location>
</feature>
<dbReference type="GeneTree" id="ENSGT00510000049555"/>
<keyword evidence="1" id="KW-0479">Metal-binding</keyword>
<dbReference type="RefSeq" id="XP_030213932.1">
    <property type="nucleotide sequence ID" value="XM_030358072.1"/>
</dbReference>
<dbReference type="GO" id="GO:0008270">
    <property type="term" value="F:zinc ion binding"/>
    <property type="evidence" value="ECO:0007669"/>
    <property type="project" value="UniProtKB-KW"/>
</dbReference>
<reference evidence="8" key="1">
    <citation type="submission" date="2025-08" db="UniProtKB">
        <authorList>
            <consortium name="Ensembl"/>
        </authorList>
    </citation>
    <scope>IDENTIFICATION</scope>
</reference>
<feature type="region of interest" description="Disordered" evidence="5">
    <location>
        <begin position="296"/>
        <end position="321"/>
    </location>
</feature>
<dbReference type="InterPro" id="IPR001841">
    <property type="entry name" value="Znf_RING"/>
</dbReference>
<dbReference type="InterPro" id="IPR045696">
    <property type="entry name" value="Ubox5_N"/>
</dbReference>
<dbReference type="InterPro" id="IPR003613">
    <property type="entry name" value="Ubox_domain"/>
</dbReference>
<feature type="region of interest" description="Disordered" evidence="5">
    <location>
        <begin position="91"/>
        <end position="141"/>
    </location>
</feature>
<evidence type="ECO:0000259" key="7">
    <source>
        <dbReference type="PROSITE" id="PS51698"/>
    </source>
</evidence>
<dbReference type="PROSITE" id="PS50089">
    <property type="entry name" value="ZF_RING_2"/>
    <property type="match status" value="1"/>
</dbReference>
<accession>A0A8C5A0I6</accession>
<feature type="compositionally biased region" description="Basic residues" evidence="5">
    <location>
        <begin position="174"/>
        <end position="193"/>
    </location>
</feature>
<gene>
    <name evidence="8" type="primary">ubox5</name>
</gene>
<evidence type="ECO:0000256" key="3">
    <source>
        <dbReference type="ARBA" id="ARBA00022833"/>
    </source>
</evidence>
<dbReference type="Ensembl" id="ENSGMOT00000052298.1">
    <property type="protein sequence ID" value="ENSGMOP00000024685.1"/>
    <property type="gene ID" value="ENSGMOG00000023730.1"/>
</dbReference>
<dbReference type="InterPro" id="IPR039925">
    <property type="entry name" value="RNF37_RING-Ubox"/>
</dbReference>
<dbReference type="PROSITE" id="PS00518">
    <property type="entry name" value="ZF_RING_1"/>
    <property type="match status" value="1"/>
</dbReference>
<feature type="compositionally biased region" description="Polar residues" evidence="5">
    <location>
        <begin position="522"/>
        <end position="532"/>
    </location>
</feature>
<dbReference type="OMA" id="FKKEPMY"/>
<evidence type="ECO:0000313" key="9">
    <source>
        <dbReference type="Proteomes" id="UP000694546"/>
    </source>
</evidence>
<dbReference type="GO" id="GO:0034450">
    <property type="term" value="F:ubiquitin-ubiquitin ligase activity"/>
    <property type="evidence" value="ECO:0007669"/>
    <property type="project" value="TreeGrafter"/>
</dbReference>
<feature type="region of interest" description="Disordered" evidence="5">
    <location>
        <begin position="577"/>
        <end position="610"/>
    </location>
</feature>
<evidence type="ECO:0000256" key="1">
    <source>
        <dbReference type="ARBA" id="ARBA00022723"/>
    </source>
</evidence>
<dbReference type="Pfam" id="PF19318">
    <property type="entry name" value="DUF5918"/>
    <property type="match status" value="2"/>
</dbReference>
<feature type="region of interest" description="Disordered" evidence="5">
    <location>
        <begin position="154"/>
        <end position="197"/>
    </location>
</feature>
<keyword evidence="9" id="KW-1185">Reference proteome</keyword>
<reference evidence="8" key="2">
    <citation type="submission" date="2025-09" db="UniProtKB">
        <authorList>
            <consortium name="Ensembl"/>
        </authorList>
    </citation>
    <scope>IDENTIFICATION</scope>
</reference>
<feature type="region of interest" description="Disordered" evidence="5">
    <location>
        <begin position="662"/>
        <end position="689"/>
    </location>
</feature>
<feature type="domain" description="U-box" evidence="7">
    <location>
        <begin position="332"/>
        <end position="412"/>
    </location>
</feature>
<dbReference type="GeneID" id="115545177"/>
<feature type="compositionally biased region" description="Basic and acidic residues" evidence="5">
    <location>
        <begin position="439"/>
        <end position="450"/>
    </location>
</feature>
<evidence type="ECO:0000256" key="2">
    <source>
        <dbReference type="ARBA" id="ARBA00022771"/>
    </source>
</evidence>
<dbReference type="GO" id="GO:0005634">
    <property type="term" value="C:nucleus"/>
    <property type="evidence" value="ECO:0007669"/>
    <property type="project" value="TreeGrafter"/>
</dbReference>
<feature type="domain" description="RING-type" evidence="6">
    <location>
        <begin position="620"/>
        <end position="676"/>
    </location>
</feature>